<dbReference type="GO" id="GO:0005666">
    <property type="term" value="C:RNA polymerase III complex"/>
    <property type="evidence" value="ECO:0007669"/>
    <property type="project" value="TreeGrafter"/>
</dbReference>
<dbReference type="GO" id="GO:0003899">
    <property type="term" value="F:DNA-directed RNA polymerase activity"/>
    <property type="evidence" value="ECO:0007669"/>
    <property type="project" value="InterPro"/>
</dbReference>
<dbReference type="GO" id="GO:0005736">
    <property type="term" value="C:RNA polymerase I complex"/>
    <property type="evidence" value="ECO:0007669"/>
    <property type="project" value="TreeGrafter"/>
</dbReference>
<protein>
    <submittedName>
        <fullName evidence="2">DNA-directed RNA polymerases I, II, and III subunit RPABC5</fullName>
    </submittedName>
</protein>
<dbReference type="GO" id="GO:0006366">
    <property type="term" value="P:transcription by RNA polymerase II"/>
    <property type="evidence" value="ECO:0007669"/>
    <property type="project" value="TreeGrafter"/>
</dbReference>
<dbReference type="Pfam" id="PF01194">
    <property type="entry name" value="RNA_pol_N"/>
    <property type="match status" value="1"/>
</dbReference>
<keyword evidence="2" id="KW-0804">Transcription</keyword>
<name>L5KQS3_PTEAL</name>
<dbReference type="PANTHER" id="PTHR23431">
    <property type="entry name" value="DNA-DIRECTED RNA POLYMERASES I, II, AND III SUBUNIT RPABC5 FAMILY MEMBER"/>
    <property type="match status" value="1"/>
</dbReference>
<dbReference type="Gene3D" id="1.10.10.60">
    <property type="entry name" value="Homeodomain-like"/>
    <property type="match status" value="1"/>
</dbReference>
<proteinExistence type="predicted"/>
<dbReference type="InterPro" id="IPR023580">
    <property type="entry name" value="RNA_pol_su_RPB10"/>
</dbReference>
<evidence type="ECO:0000313" key="2">
    <source>
        <dbReference type="EMBL" id="ELK13595.1"/>
    </source>
</evidence>
<gene>
    <name evidence="2" type="ORF">PAL_GLEAN10012853</name>
</gene>
<dbReference type="SUPFAM" id="SSF46924">
    <property type="entry name" value="RNA polymerase subunit RPB10"/>
    <property type="match status" value="1"/>
</dbReference>
<feature type="transmembrane region" description="Helical" evidence="1">
    <location>
        <begin position="15"/>
        <end position="39"/>
    </location>
</feature>
<keyword evidence="3" id="KW-1185">Reference proteome</keyword>
<dbReference type="AlphaFoldDB" id="L5KQS3"/>
<evidence type="ECO:0000256" key="1">
    <source>
        <dbReference type="SAM" id="Phobius"/>
    </source>
</evidence>
<dbReference type="GO" id="GO:0008270">
    <property type="term" value="F:zinc ion binding"/>
    <property type="evidence" value="ECO:0007669"/>
    <property type="project" value="TreeGrafter"/>
</dbReference>
<evidence type="ECO:0000313" key="3">
    <source>
        <dbReference type="Proteomes" id="UP000010552"/>
    </source>
</evidence>
<dbReference type="GO" id="GO:0042797">
    <property type="term" value="P:tRNA transcription by RNA polymerase III"/>
    <property type="evidence" value="ECO:0007669"/>
    <property type="project" value="TreeGrafter"/>
</dbReference>
<dbReference type="EMBL" id="KB030623">
    <property type="protein sequence ID" value="ELK13595.1"/>
    <property type="molecule type" value="Genomic_DNA"/>
</dbReference>
<dbReference type="PANTHER" id="PTHR23431:SF11">
    <property type="entry name" value="DNA-DIRECTED RNA POLYMERASES I, II, AND III SUBUNIT RPABC5"/>
    <property type="match status" value="1"/>
</dbReference>
<keyword evidence="1" id="KW-0812">Transmembrane</keyword>
<reference evidence="3" key="1">
    <citation type="journal article" date="2013" name="Science">
        <title>Comparative analysis of bat genomes provides insight into the evolution of flight and immunity.</title>
        <authorList>
            <person name="Zhang G."/>
            <person name="Cowled C."/>
            <person name="Shi Z."/>
            <person name="Huang Z."/>
            <person name="Bishop-Lilly K.A."/>
            <person name="Fang X."/>
            <person name="Wynne J.W."/>
            <person name="Xiong Z."/>
            <person name="Baker M.L."/>
            <person name="Zhao W."/>
            <person name="Tachedjian M."/>
            <person name="Zhu Y."/>
            <person name="Zhou P."/>
            <person name="Jiang X."/>
            <person name="Ng J."/>
            <person name="Yang L."/>
            <person name="Wu L."/>
            <person name="Xiao J."/>
            <person name="Feng Y."/>
            <person name="Chen Y."/>
            <person name="Sun X."/>
            <person name="Zhang Y."/>
            <person name="Marsh G.A."/>
            <person name="Crameri G."/>
            <person name="Broder C.C."/>
            <person name="Frey K.G."/>
            <person name="Wang L.F."/>
            <person name="Wang J."/>
        </authorList>
    </citation>
    <scope>NUCLEOTIDE SEQUENCE [LARGE SCALE GENOMIC DNA]</scope>
</reference>
<dbReference type="GO" id="GO:0006360">
    <property type="term" value="P:transcription by RNA polymerase I"/>
    <property type="evidence" value="ECO:0007669"/>
    <property type="project" value="TreeGrafter"/>
</dbReference>
<dbReference type="InterPro" id="IPR000268">
    <property type="entry name" value="RPABC5/Rpb10"/>
</dbReference>
<keyword evidence="2" id="KW-0240">DNA-directed RNA polymerase</keyword>
<dbReference type="InParanoid" id="L5KQS3"/>
<accession>L5KQS3</accession>
<organism evidence="2 3">
    <name type="scientific">Pteropus alecto</name>
    <name type="common">Black flying fox</name>
    <dbReference type="NCBI Taxonomy" id="9402"/>
    <lineage>
        <taxon>Eukaryota</taxon>
        <taxon>Metazoa</taxon>
        <taxon>Chordata</taxon>
        <taxon>Craniata</taxon>
        <taxon>Vertebrata</taxon>
        <taxon>Euteleostomi</taxon>
        <taxon>Mammalia</taxon>
        <taxon>Eutheria</taxon>
        <taxon>Laurasiatheria</taxon>
        <taxon>Chiroptera</taxon>
        <taxon>Yinpterochiroptera</taxon>
        <taxon>Pteropodoidea</taxon>
        <taxon>Pteropodidae</taxon>
        <taxon>Pteropodinae</taxon>
        <taxon>Pteropus</taxon>
    </lineage>
</organism>
<keyword evidence="1" id="KW-0472">Membrane</keyword>
<keyword evidence="1" id="KW-1133">Transmembrane helix</keyword>
<dbReference type="Proteomes" id="UP000010552">
    <property type="component" value="Unassembled WGS sequence"/>
</dbReference>
<dbReference type="STRING" id="9402.L5KQS3"/>
<dbReference type="GO" id="GO:0003677">
    <property type="term" value="F:DNA binding"/>
    <property type="evidence" value="ECO:0007669"/>
    <property type="project" value="InterPro"/>
</dbReference>
<dbReference type="GO" id="GO:0005665">
    <property type="term" value="C:RNA polymerase II, core complex"/>
    <property type="evidence" value="ECO:0007669"/>
    <property type="project" value="TreeGrafter"/>
</dbReference>
<sequence>MSLENCEVWPVVRQALLPASCHPAVMIIPVCCFIFGTFFSDKWEASLGLLHTEYTRGDALHILGLKYYYSYCMALAHRGLIKNLLNYGPQRSDPAGASQLIMLTSSSLSFPEFIP</sequence>